<dbReference type="InterPro" id="IPR006128">
    <property type="entry name" value="Lipoprotein_PsaA-like"/>
</dbReference>
<keyword evidence="10" id="KW-1185">Reference proteome</keyword>
<name>A0ABQ4TW82_9HYPH</name>
<sequence>MVGRRYVSESFGLAARLVLAFCVSVGLCAAARAEGPLRAVATFSILGDLVRQVGGPDVRVTDLVGPDADAHGYSPAPSDSRTLAQADLVFVNGLGFEGWIDRLIKASGSKAPVVVASTGVATIPGNPEHDHDHDRSGADGAGHAADPHAWQNVANAKVYVANIRDGLAKADPAHAEAYARNATAYIAELDRLEAEVRATIETIPPEHRRIITTHDAFGYFSSAYGLRFLAPQGVSTDSEASPRDVARIIRQIRRDKVPAVFLETVSDPRLMQQIARESGARIGGKVFSDALSGPSGPAPSYVAMMRSNLRAFAAALGPSRPTPGGPVTR</sequence>
<keyword evidence="9" id="KW-0449">Lipoprotein</keyword>
<protein>
    <submittedName>
        <fullName evidence="9">Manganese-binding lipoprotein MntA</fullName>
    </submittedName>
</protein>
<dbReference type="PRINTS" id="PR00690">
    <property type="entry name" value="ADHESNFAMILY"/>
</dbReference>
<proteinExistence type="inferred from homology"/>
<dbReference type="SUPFAM" id="SSF53807">
    <property type="entry name" value="Helical backbone' metal receptor"/>
    <property type="match status" value="1"/>
</dbReference>
<comment type="caution">
    <text evidence="9">The sequence shown here is derived from an EMBL/GenBank/DDBJ whole genome shotgun (WGS) entry which is preliminary data.</text>
</comment>
<keyword evidence="5" id="KW-0732">Signal</keyword>
<dbReference type="EMBL" id="BPRB01000050">
    <property type="protein sequence ID" value="GJE58759.1"/>
    <property type="molecule type" value="Genomic_DNA"/>
</dbReference>
<gene>
    <name evidence="9" type="primary">mntA</name>
    <name evidence="9" type="ORF">MPOCJGCO_0842</name>
</gene>
<evidence type="ECO:0000256" key="8">
    <source>
        <dbReference type="SAM" id="MobiDB-lite"/>
    </source>
</evidence>
<evidence type="ECO:0000256" key="4">
    <source>
        <dbReference type="ARBA" id="ARBA00022723"/>
    </source>
</evidence>
<keyword evidence="3 6" id="KW-0813">Transport</keyword>
<dbReference type="InterPro" id="IPR006127">
    <property type="entry name" value="ZnuA-like"/>
</dbReference>
<reference evidence="9" key="2">
    <citation type="submission" date="2021-08" db="EMBL/GenBank/DDBJ databases">
        <authorList>
            <person name="Tani A."/>
            <person name="Ola A."/>
            <person name="Ogura Y."/>
            <person name="Katsura K."/>
            <person name="Hayashi T."/>
        </authorList>
    </citation>
    <scope>NUCLEOTIDE SEQUENCE</scope>
    <source>
        <strain evidence="9">DSM 23632</strain>
    </source>
</reference>
<feature type="region of interest" description="Disordered" evidence="8">
    <location>
        <begin position="121"/>
        <end position="146"/>
    </location>
</feature>
<dbReference type="PANTHER" id="PTHR42953:SF1">
    <property type="entry name" value="METAL-BINDING PROTEIN HI_0362-RELATED"/>
    <property type="match status" value="1"/>
</dbReference>
<keyword evidence="7" id="KW-0175">Coiled coil</keyword>
<evidence type="ECO:0000256" key="6">
    <source>
        <dbReference type="RuleBase" id="RU003512"/>
    </source>
</evidence>
<evidence type="ECO:0000256" key="7">
    <source>
        <dbReference type="SAM" id="Coils"/>
    </source>
</evidence>
<dbReference type="InterPro" id="IPR006129">
    <property type="entry name" value="AdhesinB"/>
</dbReference>
<comment type="subcellular location">
    <subcellularLocation>
        <location evidence="1">Cell envelope</location>
    </subcellularLocation>
</comment>
<dbReference type="InterPro" id="IPR050492">
    <property type="entry name" value="Bact_metal-bind_prot9"/>
</dbReference>
<evidence type="ECO:0000256" key="2">
    <source>
        <dbReference type="ARBA" id="ARBA00011028"/>
    </source>
</evidence>
<organism evidence="9 10">
    <name type="scientific">Methylobacterium trifolii</name>
    <dbReference type="NCBI Taxonomy" id="1003092"/>
    <lineage>
        <taxon>Bacteria</taxon>
        <taxon>Pseudomonadati</taxon>
        <taxon>Pseudomonadota</taxon>
        <taxon>Alphaproteobacteria</taxon>
        <taxon>Hyphomicrobiales</taxon>
        <taxon>Methylobacteriaceae</taxon>
        <taxon>Methylobacterium</taxon>
    </lineage>
</organism>
<comment type="similarity">
    <text evidence="2 6">Belongs to the bacterial solute-binding protein 9 family.</text>
</comment>
<evidence type="ECO:0000313" key="9">
    <source>
        <dbReference type="EMBL" id="GJE58759.1"/>
    </source>
</evidence>
<dbReference type="RefSeq" id="WP_238181364.1">
    <property type="nucleotide sequence ID" value="NZ_BPRB01000050.1"/>
</dbReference>
<evidence type="ECO:0000313" key="10">
    <source>
        <dbReference type="Proteomes" id="UP001055057"/>
    </source>
</evidence>
<dbReference type="Gene3D" id="3.40.50.1980">
    <property type="entry name" value="Nitrogenase molybdenum iron protein domain"/>
    <property type="match status" value="2"/>
</dbReference>
<accession>A0ABQ4TW82</accession>
<feature type="compositionally biased region" description="Basic and acidic residues" evidence="8">
    <location>
        <begin position="127"/>
        <end position="137"/>
    </location>
</feature>
<reference evidence="9" key="1">
    <citation type="journal article" date="2021" name="Front. Microbiol.">
        <title>Comprehensive Comparative Genomics and Phenotyping of Methylobacterium Species.</title>
        <authorList>
            <person name="Alessa O."/>
            <person name="Ogura Y."/>
            <person name="Fujitani Y."/>
            <person name="Takami H."/>
            <person name="Hayashi T."/>
            <person name="Sahin N."/>
            <person name="Tani A."/>
        </authorList>
    </citation>
    <scope>NUCLEOTIDE SEQUENCE</scope>
    <source>
        <strain evidence="9">DSM 23632</strain>
    </source>
</reference>
<dbReference type="Pfam" id="PF01297">
    <property type="entry name" value="ZnuA"/>
    <property type="match status" value="1"/>
</dbReference>
<evidence type="ECO:0000256" key="3">
    <source>
        <dbReference type="ARBA" id="ARBA00022448"/>
    </source>
</evidence>
<dbReference type="Proteomes" id="UP001055057">
    <property type="component" value="Unassembled WGS sequence"/>
</dbReference>
<evidence type="ECO:0000256" key="5">
    <source>
        <dbReference type="ARBA" id="ARBA00022729"/>
    </source>
</evidence>
<keyword evidence="4" id="KW-0479">Metal-binding</keyword>
<dbReference type="CDD" id="cd01137">
    <property type="entry name" value="PsaA"/>
    <property type="match status" value="1"/>
</dbReference>
<dbReference type="PRINTS" id="PR00691">
    <property type="entry name" value="ADHESINB"/>
</dbReference>
<feature type="coiled-coil region" evidence="7">
    <location>
        <begin position="175"/>
        <end position="202"/>
    </location>
</feature>
<dbReference type="PANTHER" id="PTHR42953">
    <property type="entry name" value="HIGH-AFFINITY ZINC UPTAKE SYSTEM PROTEIN ZNUA-RELATED"/>
    <property type="match status" value="1"/>
</dbReference>
<evidence type="ECO:0000256" key="1">
    <source>
        <dbReference type="ARBA" id="ARBA00004196"/>
    </source>
</evidence>